<dbReference type="RefSeq" id="WP_146934807.1">
    <property type="nucleotide sequence ID" value="NZ_BJXW01000004.1"/>
</dbReference>
<dbReference type="InterPro" id="IPR000836">
    <property type="entry name" value="PRTase_dom"/>
</dbReference>
<dbReference type="SUPFAM" id="SSF53271">
    <property type="entry name" value="PRTase-like"/>
    <property type="match status" value="1"/>
</dbReference>
<keyword evidence="2" id="KW-0808">Transferase</keyword>
<proteinExistence type="predicted"/>
<dbReference type="InterPro" id="IPR029057">
    <property type="entry name" value="PRTase-like"/>
</dbReference>
<dbReference type="NCBIfam" id="NF005592">
    <property type="entry name" value="PRK07322.1"/>
    <property type="match status" value="1"/>
</dbReference>
<keyword evidence="2" id="KW-0328">Glycosyltransferase</keyword>
<gene>
    <name evidence="2" type="ORF">CQU01_02600</name>
</gene>
<evidence type="ECO:0000313" key="2">
    <source>
        <dbReference type="EMBL" id="GEN30022.1"/>
    </source>
</evidence>
<feature type="domain" description="Phosphoribosyltransferase" evidence="1">
    <location>
        <begin position="50"/>
        <end position="168"/>
    </location>
</feature>
<sequence length="187" mass="20285">METYEITIAGITRQLPIINVTEDLQIASFVLLGDTEMTAAAATLLSKKLPKVDLLVTAEAKGIPLVHELAKQLNMSRYIVARKSVKAYMQQPFISEVTSMTTQSKQLLCLGTDDVNRIKGKRIALVDDVISTGDSIRALEDLVTKAGGKIIAKAAILAEGEAANRDDIIFLEKLPLFGEASLSLNKE</sequence>
<dbReference type="PANTHER" id="PTHR43218:SF1">
    <property type="entry name" value="PHOSPHORIBOSYLTRANSFERASE"/>
    <property type="match status" value="1"/>
</dbReference>
<dbReference type="Gene3D" id="3.40.50.2020">
    <property type="match status" value="1"/>
</dbReference>
<dbReference type="Proteomes" id="UP000321491">
    <property type="component" value="Unassembled WGS sequence"/>
</dbReference>
<keyword evidence="3" id="KW-1185">Reference proteome</keyword>
<evidence type="ECO:0000259" key="1">
    <source>
        <dbReference type="Pfam" id="PF00156"/>
    </source>
</evidence>
<dbReference type="AlphaFoldDB" id="A0A511UY15"/>
<name>A0A511UY15_9BACI</name>
<evidence type="ECO:0000313" key="3">
    <source>
        <dbReference type="Proteomes" id="UP000321491"/>
    </source>
</evidence>
<protein>
    <submittedName>
        <fullName evidence="2">Adenine phosphoribosyltransferase</fullName>
    </submittedName>
</protein>
<dbReference type="PANTHER" id="PTHR43218">
    <property type="entry name" value="PHOSPHORIBOSYLTRANSFERASE-RELATED"/>
    <property type="match status" value="1"/>
</dbReference>
<accession>A0A511UY15</accession>
<organism evidence="2 3">
    <name type="scientific">Cerasibacillus quisquiliarum</name>
    <dbReference type="NCBI Taxonomy" id="227865"/>
    <lineage>
        <taxon>Bacteria</taxon>
        <taxon>Bacillati</taxon>
        <taxon>Bacillota</taxon>
        <taxon>Bacilli</taxon>
        <taxon>Bacillales</taxon>
        <taxon>Bacillaceae</taxon>
        <taxon>Cerasibacillus</taxon>
    </lineage>
</organism>
<dbReference type="Pfam" id="PF00156">
    <property type="entry name" value="Pribosyltran"/>
    <property type="match status" value="1"/>
</dbReference>
<dbReference type="CDD" id="cd06223">
    <property type="entry name" value="PRTases_typeI"/>
    <property type="match status" value="1"/>
</dbReference>
<reference evidence="2 3" key="1">
    <citation type="submission" date="2019-07" db="EMBL/GenBank/DDBJ databases">
        <title>Whole genome shotgun sequence of Cerasibacillus quisquiliarum NBRC 102429.</title>
        <authorList>
            <person name="Hosoyama A."/>
            <person name="Uohara A."/>
            <person name="Ohji S."/>
            <person name="Ichikawa N."/>
        </authorList>
    </citation>
    <scope>NUCLEOTIDE SEQUENCE [LARGE SCALE GENOMIC DNA]</scope>
    <source>
        <strain evidence="2 3">NBRC 102429</strain>
    </source>
</reference>
<dbReference type="OrthoDB" id="4213751at2"/>
<comment type="caution">
    <text evidence="2">The sequence shown here is derived from an EMBL/GenBank/DDBJ whole genome shotgun (WGS) entry which is preliminary data.</text>
</comment>
<dbReference type="GO" id="GO:0016757">
    <property type="term" value="F:glycosyltransferase activity"/>
    <property type="evidence" value="ECO:0007669"/>
    <property type="project" value="UniProtKB-KW"/>
</dbReference>
<dbReference type="EMBL" id="BJXW01000004">
    <property type="protein sequence ID" value="GEN30022.1"/>
    <property type="molecule type" value="Genomic_DNA"/>
</dbReference>